<sequence>MTAPERSAPLVSLLQLQRRARQAATPQALGFVAVNETLQLVPYRQAALWTASGLGQVAAVSGPPLPDPQAPYVQWLGQLFRHLMREQPAAGEVQTDTLPETLRTEWQEWLPAHALWLPLAVHDRPPAAGLLLARDTPWSPHELGLLTELAHAYGHALDALQPRRPWREGLLGVLRRARTRRWLAVGVLAVCLCPVRLTALAQAEVVPSDPFMVRAPLDGVIDRFNVRPNQAVQPGTPLFSLDTTALRARMEVARKAVDTAQEEYRQSAQAAVTNDKTRADLVLRRGKVQEKTVELDYTAEQLARVQVKADRAGIAVFPDANDWVGKAVTLGERVLLVADPAKVELVAWMPAADRLPVSPGDTLTLHPQGAPLQSFEAQVMTVAYRAEPTRDGFMAYRIKASFVPGQALPRIGQLGSARVQGGWAPLLYVALRRPLSTARQWLGW</sequence>
<accession>A0A0U3ME49</accession>
<dbReference type="Gene3D" id="2.40.50.100">
    <property type="match status" value="1"/>
</dbReference>
<evidence type="ECO:0000256" key="1">
    <source>
        <dbReference type="ARBA" id="ARBA00004196"/>
    </source>
</evidence>
<dbReference type="KEGG" id="rdp:RD2015_2473"/>
<dbReference type="PANTHER" id="PTHR32347">
    <property type="entry name" value="EFFLUX SYSTEM COMPONENT YKNX-RELATED"/>
    <property type="match status" value="1"/>
</dbReference>
<dbReference type="STRING" id="76731.RD2015_2473"/>
<dbReference type="EMBL" id="CP013729">
    <property type="protein sequence ID" value="ALV06941.1"/>
    <property type="molecule type" value="Genomic_DNA"/>
</dbReference>
<dbReference type="AlphaFoldDB" id="A0A0U3ME49"/>
<evidence type="ECO:0000256" key="2">
    <source>
        <dbReference type="ARBA" id="ARBA00023054"/>
    </source>
</evidence>
<dbReference type="RefSeq" id="WP_058935138.1">
    <property type="nucleotide sequence ID" value="NZ_CP013729.1"/>
</dbReference>
<dbReference type="PATRIC" id="fig|76731.3.peg.2531"/>
<keyword evidence="4" id="KW-1185">Reference proteome</keyword>
<proteinExistence type="predicted"/>
<organism evidence="3 4">
    <name type="scientific">Roseateles depolymerans</name>
    <dbReference type="NCBI Taxonomy" id="76731"/>
    <lineage>
        <taxon>Bacteria</taxon>
        <taxon>Pseudomonadati</taxon>
        <taxon>Pseudomonadota</taxon>
        <taxon>Betaproteobacteria</taxon>
        <taxon>Burkholderiales</taxon>
        <taxon>Sphaerotilaceae</taxon>
        <taxon>Roseateles</taxon>
    </lineage>
</organism>
<protein>
    <submittedName>
        <fullName evidence="3">HlyD-family secretion protein</fullName>
    </submittedName>
</protein>
<dbReference type="PANTHER" id="PTHR32347:SF23">
    <property type="entry name" value="BLL5650 PROTEIN"/>
    <property type="match status" value="1"/>
</dbReference>
<evidence type="ECO:0000313" key="3">
    <source>
        <dbReference type="EMBL" id="ALV06941.1"/>
    </source>
</evidence>
<dbReference type="Proteomes" id="UP000060699">
    <property type="component" value="Chromosome"/>
</dbReference>
<dbReference type="SUPFAM" id="SSF111369">
    <property type="entry name" value="HlyD-like secretion proteins"/>
    <property type="match status" value="1"/>
</dbReference>
<dbReference type="InterPro" id="IPR050465">
    <property type="entry name" value="UPF0194_transport"/>
</dbReference>
<reference evidence="3 4" key="1">
    <citation type="submission" date="2015-12" db="EMBL/GenBank/DDBJ databases">
        <title>Complete genome of Roseateles depolymerans KCTC 42856.</title>
        <authorList>
            <person name="Kim K.M."/>
        </authorList>
    </citation>
    <scope>NUCLEOTIDE SEQUENCE [LARGE SCALE GENOMIC DNA]</scope>
    <source>
        <strain evidence="3 4">KCTC 42856</strain>
    </source>
</reference>
<dbReference type="Gene3D" id="1.10.287.470">
    <property type="entry name" value="Helix hairpin bin"/>
    <property type="match status" value="1"/>
</dbReference>
<gene>
    <name evidence="3" type="ORF">RD2015_2473</name>
</gene>
<dbReference type="GO" id="GO:0030313">
    <property type="term" value="C:cell envelope"/>
    <property type="evidence" value="ECO:0007669"/>
    <property type="project" value="UniProtKB-SubCell"/>
</dbReference>
<dbReference type="OrthoDB" id="9763546at2"/>
<name>A0A0U3ME49_9BURK</name>
<evidence type="ECO:0000313" key="4">
    <source>
        <dbReference type="Proteomes" id="UP000060699"/>
    </source>
</evidence>
<comment type="subcellular location">
    <subcellularLocation>
        <location evidence="1">Cell envelope</location>
    </subcellularLocation>
</comment>
<keyword evidence="2" id="KW-0175">Coiled coil</keyword>